<proteinExistence type="predicted"/>
<accession>A0A0C9U2D1</accession>
<name>A0A0C9U2D1_SPHS4</name>
<organism evidence="1 2">
    <name type="scientific">Sphaerobolus stellatus (strain SS14)</name>
    <dbReference type="NCBI Taxonomy" id="990650"/>
    <lineage>
        <taxon>Eukaryota</taxon>
        <taxon>Fungi</taxon>
        <taxon>Dikarya</taxon>
        <taxon>Basidiomycota</taxon>
        <taxon>Agaricomycotina</taxon>
        <taxon>Agaricomycetes</taxon>
        <taxon>Phallomycetidae</taxon>
        <taxon>Geastrales</taxon>
        <taxon>Sphaerobolaceae</taxon>
        <taxon>Sphaerobolus</taxon>
    </lineage>
</organism>
<dbReference type="HOGENOM" id="CLU_700519_0_0_1"/>
<dbReference type="EMBL" id="KN837173">
    <property type="protein sequence ID" value="KIJ36928.1"/>
    <property type="molecule type" value="Genomic_DNA"/>
</dbReference>
<evidence type="ECO:0000313" key="1">
    <source>
        <dbReference type="EMBL" id="KIJ36928.1"/>
    </source>
</evidence>
<sequence>MSYMYITSSFVNVIHRTRVVGKHILVASNGAVQISGWRPVATVKGSKIPITVVSAEALVLRGPRAAAAGYSKNSQPAGRKPVAFVKGSKILIAVVTKADSTALLNASKDKADRVLVSSKLSCLVGAQGAVLVAKAIKYVATKLSPPSKIPVPVRKPVRPSKPVVMFAVAKSLASSHVQVPRCTKAKRMKRPLSQTLQTPRKGSILPRAIKMPAKPKAKVSPPEAKYSVVDDNDASLGYHSFNRTDIAVKPSKTSHDDGVELMTAAMDENENEDEENLMGWGVREHGLLLSTIAEGDEPGSAFDVVPAPKAVGRRKVGPFVPTRLRRNSSWRPDTPLGNGFTHRNAGSMLSHMFDADFGEAGEMMCIVVLARLLRFRRRLGISKPPRPAKQITSS</sequence>
<evidence type="ECO:0000313" key="2">
    <source>
        <dbReference type="Proteomes" id="UP000054279"/>
    </source>
</evidence>
<keyword evidence="2" id="KW-1185">Reference proteome</keyword>
<protein>
    <submittedName>
        <fullName evidence="1">Uncharacterized protein</fullName>
    </submittedName>
</protein>
<reference evidence="1 2" key="1">
    <citation type="submission" date="2014-06" db="EMBL/GenBank/DDBJ databases">
        <title>Evolutionary Origins and Diversification of the Mycorrhizal Mutualists.</title>
        <authorList>
            <consortium name="DOE Joint Genome Institute"/>
            <consortium name="Mycorrhizal Genomics Consortium"/>
            <person name="Kohler A."/>
            <person name="Kuo A."/>
            <person name="Nagy L.G."/>
            <person name="Floudas D."/>
            <person name="Copeland A."/>
            <person name="Barry K.W."/>
            <person name="Cichocki N."/>
            <person name="Veneault-Fourrey C."/>
            <person name="LaButti K."/>
            <person name="Lindquist E.A."/>
            <person name="Lipzen A."/>
            <person name="Lundell T."/>
            <person name="Morin E."/>
            <person name="Murat C."/>
            <person name="Riley R."/>
            <person name="Ohm R."/>
            <person name="Sun H."/>
            <person name="Tunlid A."/>
            <person name="Henrissat B."/>
            <person name="Grigoriev I.V."/>
            <person name="Hibbett D.S."/>
            <person name="Martin F."/>
        </authorList>
    </citation>
    <scope>NUCLEOTIDE SEQUENCE [LARGE SCALE GENOMIC DNA]</scope>
    <source>
        <strain evidence="1 2">SS14</strain>
    </source>
</reference>
<dbReference type="Proteomes" id="UP000054279">
    <property type="component" value="Unassembled WGS sequence"/>
</dbReference>
<gene>
    <name evidence="1" type="ORF">M422DRAFT_50756</name>
</gene>
<dbReference type="AlphaFoldDB" id="A0A0C9U2D1"/>